<evidence type="ECO:0000259" key="12">
    <source>
        <dbReference type="PROSITE" id="PS50067"/>
    </source>
</evidence>
<protein>
    <recommendedName>
        <fullName evidence="10">Kinesin-like protein</fullName>
    </recommendedName>
</protein>
<evidence type="ECO:0000256" key="4">
    <source>
        <dbReference type="ARBA" id="ARBA00022741"/>
    </source>
</evidence>
<feature type="coiled-coil region" evidence="11">
    <location>
        <begin position="409"/>
        <end position="538"/>
    </location>
</feature>
<dbReference type="GO" id="GO:0005874">
    <property type="term" value="C:microtubule"/>
    <property type="evidence" value="ECO:0007669"/>
    <property type="project" value="UniProtKB-KW"/>
</dbReference>
<dbReference type="SMART" id="SM00129">
    <property type="entry name" value="KISc"/>
    <property type="match status" value="1"/>
</dbReference>
<evidence type="ECO:0000256" key="5">
    <source>
        <dbReference type="ARBA" id="ARBA00022840"/>
    </source>
</evidence>
<keyword evidence="5 9" id="KW-0067">ATP-binding</keyword>
<comment type="caution">
    <text evidence="13">The sequence shown here is derived from an EMBL/GenBank/DDBJ whole genome shotgun (WGS) entry which is preliminary data.</text>
</comment>
<dbReference type="InterPro" id="IPR036961">
    <property type="entry name" value="Kinesin_motor_dom_sf"/>
</dbReference>
<sequence>MELKKDSECVRVVIRCRPMSEKERTEGYSSCIRSINFPKGTIEIVDPRAAKNAETRTFTFDAVYGENSKQTELYEESFSALVQSALEGFNSTIFAYGQTGTGKTYTVQGVENNEELIGLIPRAFHHIFSCIQSSQAAEFLVRASYLEIYKEEIRDLLQPDQNKRLELKEKPDIGVYVKDLSSVVTKSFTEIDKTLKLGLKNRSVGATSMNELSSRSHAIFIITIEEARMGADGKTHIRVGKLNIVDLAGSERQSKTNSQGERLKEATKINLSLSSLGNVISALVDKKSTHIPYRDSKLTRLLQNSLGGNSKTIMVANIGPASYNFEESLNTLRYANRAKSITNKPRINEDPKDALLREYQEEIERLRRQIHEQKLPRDDTKAYELCLDEQRKNFNEERERILNNESLLKEDKAKLLENLQKKKSKLMEEESNTMKLAERLKYMESKLLHGDKNIVEQTRDQEATLAARNQELAEKRAVELRMREKMQEENFNVANLQEGFSSLQQEVEVNTKKLKKLYEKYQQLKMEIEDTKEAQRHERQGQEQIQENLLRDLKLQALIIENFIPNDDKIRLNKMVYFDEQEDQWKMKPSAEQKPKTFSELTGTQPNQLYCQFALMMSKIDPDPRLKHIKLLDLDLDMPTRTTKDYQPPTLAPQVVAALEAALQNEQDLEFDAMPSVFTQKSRKK</sequence>
<dbReference type="SUPFAM" id="SSF52540">
    <property type="entry name" value="P-loop containing nucleoside triphosphate hydrolases"/>
    <property type="match status" value="1"/>
</dbReference>
<accession>A0ABD2Q9M1</accession>
<feature type="binding site" evidence="9">
    <location>
        <begin position="97"/>
        <end position="104"/>
    </location>
    <ligand>
        <name>ATP</name>
        <dbReference type="ChEBI" id="CHEBI:30616"/>
    </ligand>
</feature>
<evidence type="ECO:0000256" key="2">
    <source>
        <dbReference type="ARBA" id="ARBA00022490"/>
    </source>
</evidence>
<keyword evidence="8" id="KW-0206">Cytoskeleton</keyword>
<feature type="domain" description="Kinesin motor" evidence="12">
    <location>
        <begin position="9"/>
        <end position="341"/>
    </location>
</feature>
<evidence type="ECO:0000256" key="9">
    <source>
        <dbReference type="PROSITE-ProRule" id="PRU00283"/>
    </source>
</evidence>
<dbReference type="PROSITE" id="PS00411">
    <property type="entry name" value="KINESIN_MOTOR_1"/>
    <property type="match status" value="1"/>
</dbReference>
<dbReference type="Proteomes" id="UP001626550">
    <property type="component" value="Unassembled WGS sequence"/>
</dbReference>
<keyword evidence="6 11" id="KW-0175">Coiled coil</keyword>
<dbReference type="PROSITE" id="PS50067">
    <property type="entry name" value="KINESIN_MOTOR_2"/>
    <property type="match status" value="1"/>
</dbReference>
<keyword evidence="7 9" id="KW-0505">Motor protein</keyword>
<keyword evidence="4 9" id="KW-0547">Nucleotide-binding</keyword>
<gene>
    <name evidence="13" type="primary">KIF3B</name>
    <name evidence="13" type="ORF">Ciccas_005128</name>
</gene>
<dbReference type="GO" id="GO:0005524">
    <property type="term" value="F:ATP binding"/>
    <property type="evidence" value="ECO:0007669"/>
    <property type="project" value="UniProtKB-UniRule"/>
</dbReference>
<evidence type="ECO:0000256" key="10">
    <source>
        <dbReference type="RuleBase" id="RU000394"/>
    </source>
</evidence>
<evidence type="ECO:0000256" key="3">
    <source>
        <dbReference type="ARBA" id="ARBA00022701"/>
    </source>
</evidence>
<evidence type="ECO:0000313" key="13">
    <source>
        <dbReference type="EMBL" id="KAL3316234.1"/>
    </source>
</evidence>
<dbReference type="AlphaFoldDB" id="A0ABD2Q9M1"/>
<dbReference type="InterPro" id="IPR001752">
    <property type="entry name" value="Kinesin_motor_dom"/>
</dbReference>
<organism evidence="13 14">
    <name type="scientific">Cichlidogyrus casuarinus</name>
    <dbReference type="NCBI Taxonomy" id="1844966"/>
    <lineage>
        <taxon>Eukaryota</taxon>
        <taxon>Metazoa</taxon>
        <taxon>Spiralia</taxon>
        <taxon>Lophotrochozoa</taxon>
        <taxon>Platyhelminthes</taxon>
        <taxon>Monogenea</taxon>
        <taxon>Monopisthocotylea</taxon>
        <taxon>Dactylogyridea</taxon>
        <taxon>Ancyrocephalidae</taxon>
        <taxon>Cichlidogyrus</taxon>
    </lineage>
</organism>
<dbReference type="PANTHER" id="PTHR47969">
    <property type="entry name" value="CHROMOSOME-ASSOCIATED KINESIN KIF4A-RELATED"/>
    <property type="match status" value="1"/>
</dbReference>
<dbReference type="PANTHER" id="PTHR47969:SF15">
    <property type="entry name" value="CHROMOSOME-ASSOCIATED KINESIN KIF4A-RELATED"/>
    <property type="match status" value="1"/>
</dbReference>
<comment type="subcellular location">
    <subcellularLocation>
        <location evidence="1">Cytoplasm</location>
        <location evidence="1">Cytoskeleton</location>
    </subcellularLocation>
</comment>
<keyword evidence="3 10" id="KW-0493">Microtubule</keyword>
<dbReference type="Pfam" id="PF00225">
    <property type="entry name" value="Kinesin"/>
    <property type="match status" value="1"/>
</dbReference>
<comment type="similarity">
    <text evidence="9 10">Belongs to the TRAFAC class myosin-kinesin ATPase superfamily. Kinesin family.</text>
</comment>
<evidence type="ECO:0000313" key="14">
    <source>
        <dbReference type="Proteomes" id="UP001626550"/>
    </source>
</evidence>
<dbReference type="GO" id="GO:0003774">
    <property type="term" value="F:cytoskeletal motor activity"/>
    <property type="evidence" value="ECO:0007669"/>
    <property type="project" value="UniProtKB-UniRule"/>
</dbReference>
<dbReference type="EMBL" id="JBJKFK010000577">
    <property type="protein sequence ID" value="KAL3316234.1"/>
    <property type="molecule type" value="Genomic_DNA"/>
</dbReference>
<evidence type="ECO:0000256" key="1">
    <source>
        <dbReference type="ARBA" id="ARBA00004245"/>
    </source>
</evidence>
<dbReference type="FunFam" id="3.40.850.10:FF:000029">
    <property type="entry name" value="Kinesin-like protein KIF17"/>
    <property type="match status" value="1"/>
</dbReference>
<evidence type="ECO:0000256" key="8">
    <source>
        <dbReference type="ARBA" id="ARBA00023212"/>
    </source>
</evidence>
<dbReference type="InterPro" id="IPR019821">
    <property type="entry name" value="Kinesin_motor_CS"/>
</dbReference>
<reference evidence="13 14" key="1">
    <citation type="submission" date="2024-11" db="EMBL/GenBank/DDBJ databases">
        <title>Adaptive evolution of stress response genes in parasites aligns with host niche diversity.</title>
        <authorList>
            <person name="Hahn C."/>
            <person name="Resl P."/>
        </authorList>
    </citation>
    <scope>NUCLEOTIDE SEQUENCE [LARGE SCALE GENOMIC DNA]</scope>
    <source>
        <strain evidence="13">EGGRZ-B1_66</strain>
        <tissue evidence="13">Body</tissue>
    </source>
</reference>
<keyword evidence="14" id="KW-1185">Reference proteome</keyword>
<evidence type="ECO:0000256" key="6">
    <source>
        <dbReference type="ARBA" id="ARBA00023054"/>
    </source>
</evidence>
<keyword evidence="2" id="KW-0963">Cytoplasm</keyword>
<dbReference type="Gene3D" id="3.40.850.10">
    <property type="entry name" value="Kinesin motor domain"/>
    <property type="match status" value="1"/>
</dbReference>
<dbReference type="PRINTS" id="PR00380">
    <property type="entry name" value="KINESINHEAVY"/>
</dbReference>
<dbReference type="InterPro" id="IPR027417">
    <property type="entry name" value="P-loop_NTPase"/>
</dbReference>
<evidence type="ECO:0000256" key="7">
    <source>
        <dbReference type="ARBA" id="ARBA00023175"/>
    </source>
</evidence>
<name>A0ABD2Q9M1_9PLAT</name>
<evidence type="ECO:0000256" key="11">
    <source>
        <dbReference type="SAM" id="Coils"/>
    </source>
</evidence>
<proteinExistence type="inferred from homology"/>
<dbReference type="InterPro" id="IPR027640">
    <property type="entry name" value="Kinesin-like_fam"/>
</dbReference>